<dbReference type="RefSeq" id="XP_007392631.1">
    <property type="nucleotide sequence ID" value="XM_007392569.1"/>
</dbReference>
<keyword evidence="2" id="KW-1185">Reference proteome</keyword>
<protein>
    <submittedName>
        <fullName evidence="1">Uncharacterized protein</fullName>
    </submittedName>
</protein>
<dbReference type="AlphaFoldDB" id="K5WLL7"/>
<evidence type="ECO:0000313" key="1">
    <source>
        <dbReference type="EMBL" id="EKM60084.1"/>
    </source>
</evidence>
<sequence length="160" mass="17823">MPDPCIISDANAPVRECKVYVLVQQPFPAIHQSSHGTRVFFAPLTTGISSSLSMDLNLRKCRAKTPDGPVRRLYSLPHAVQYARSMFVAVIEDLAAKPGAIIVSSEASMPTSFDKLCIPRKIRWEAAWIINAERPSWDMLTQESRSWGARASTITAYQRC</sequence>
<dbReference type="InParanoid" id="K5WLL7"/>
<evidence type="ECO:0000313" key="2">
    <source>
        <dbReference type="Proteomes" id="UP000008370"/>
    </source>
</evidence>
<dbReference type="GeneID" id="18915074"/>
<dbReference type="HOGENOM" id="CLU_1652781_0_0_1"/>
<dbReference type="Proteomes" id="UP000008370">
    <property type="component" value="Unassembled WGS sequence"/>
</dbReference>
<gene>
    <name evidence="1" type="ORF">PHACADRAFT_250968</name>
</gene>
<name>K5WLL7_PHACS</name>
<proteinExistence type="predicted"/>
<dbReference type="EMBL" id="JH930469">
    <property type="protein sequence ID" value="EKM60084.1"/>
    <property type="molecule type" value="Genomic_DNA"/>
</dbReference>
<dbReference type="KEGG" id="pco:PHACADRAFT_250968"/>
<reference evidence="1 2" key="1">
    <citation type="journal article" date="2012" name="BMC Genomics">
        <title>Comparative genomics of the white-rot fungi, Phanerochaete carnosa and P. chrysosporium, to elucidate the genetic basis of the distinct wood types they colonize.</title>
        <authorList>
            <person name="Suzuki H."/>
            <person name="MacDonald J."/>
            <person name="Syed K."/>
            <person name="Salamov A."/>
            <person name="Hori C."/>
            <person name="Aerts A."/>
            <person name="Henrissat B."/>
            <person name="Wiebenga A."/>
            <person name="vanKuyk P.A."/>
            <person name="Barry K."/>
            <person name="Lindquist E."/>
            <person name="LaButti K."/>
            <person name="Lapidus A."/>
            <person name="Lucas S."/>
            <person name="Coutinho P."/>
            <person name="Gong Y."/>
            <person name="Samejima M."/>
            <person name="Mahadevan R."/>
            <person name="Abou-Zaid M."/>
            <person name="de Vries R.P."/>
            <person name="Igarashi K."/>
            <person name="Yadav J.S."/>
            <person name="Grigoriev I.V."/>
            <person name="Master E.R."/>
        </authorList>
    </citation>
    <scope>NUCLEOTIDE SEQUENCE [LARGE SCALE GENOMIC DNA]</scope>
    <source>
        <strain evidence="1 2">HHB-10118-sp</strain>
    </source>
</reference>
<organism evidence="1 2">
    <name type="scientific">Phanerochaete carnosa (strain HHB-10118-sp)</name>
    <name type="common">White-rot fungus</name>
    <name type="synonym">Peniophora carnosa</name>
    <dbReference type="NCBI Taxonomy" id="650164"/>
    <lineage>
        <taxon>Eukaryota</taxon>
        <taxon>Fungi</taxon>
        <taxon>Dikarya</taxon>
        <taxon>Basidiomycota</taxon>
        <taxon>Agaricomycotina</taxon>
        <taxon>Agaricomycetes</taxon>
        <taxon>Polyporales</taxon>
        <taxon>Phanerochaetaceae</taxon>
        <taxon>Phanerochaete</taxon>
    </lineage>
</organism>
<accession>K5WLL7</accession>